<dbReference type="InterPro" id="IPR050639">
    <property type="entry name" value="SSR_resolvase"/>
</dbReference>
<dbReference type="CDD" id="cd03770">
    <property type="entry name" value="SR_TndX_transposase"/>
    <property type="match status" value="1"/>
</dbReference>
<evidence type="ECO:0000313" key="5">
    <source>
        <dbReference type="Proteomes" id="UP000004619"/>
    </source>
</evidence>
<proteinExistence type="predicted"/>
<comment type="caution">
    <text evidence="4">The sequence shown here is derived from an EMBL/GenBank/DDBJ whole genome shotgun (WGS) entry which is preliminary data.</text>
</comment>
<dbReference type="InterPro" id="IPR025378">
    <property type="entry name" value="DUF4368"/>
</dbReference>
<accession>C7HAH0</accession>
<evidence type="ECO:0000313" key="4">
    <source>
        <dbReference type="EMBL" id="EEU95118.1"/>
    </source>
</evidence>
<dbReference type="PROSITE" id="PS51736">
    <property type="entry name" value="RECOMBINASES_3"/>
    <property type="match status" value="1"/>
</dbReference>
<keyword evidence="5" id="KW-1185">Reference proteome</keyword>
<evidence type="ECO:0000256" key="1">
    <source>
        <dbReference type="SAM" id="Coils"/>
    </source>
</evidence>
<feature type="domain" description="Recombinase" evidence="3">
    <location>
        <begin position="190"/>
        <end position="337"/>
    </location>
</feature>
<organism evidence="4 5">
    <name type="scientific">Faecalibacterium duncaniae (strain DSM 17677 / JCM 31915 / A2-165)</name>
    <name type="common">Faecalibacterium prausnitzii</name>
    <dbReference type="NCBI Taxonomy" id="411483"/>
    <lineage>
        <taxon>Bacteria</taxon>
        <taxon>Bacillati</taxon>
        <taxon>Bacillota</taxon>
        <taxon>Clostridia</taxon>
        <taxon>Eubacteriales</taxon>
        <taxon>Oscillospiraceae</taxon>
        <taxon>Faecalibacterium</taxon>
    </lineage>
</organism>
<dbReference type="EMBL" id="ACOP02000088">
    <property type="protein sequence ID" value="EEU95118.1"/>
    <property type="molecule type" value="Genomic_DNA"/>
</dbReference>
<dbReference type="SUPFAM" id="SSF53041">
    <property type="entry name" value="Resolvase-like"/>
    <property type="match status" value="1"/>
</dbReference>
<dbReference type="Gene3D" id="3.90.1750.20">
    <property type="entry name" value="Putative Large Serine Recombinase, Chain B, Domain 2"/>
    <property type="match status" value="1"/>
</dbReference>
<dbReference type="Proteomes" id="UP000004619">
    <property type="component" value="Unassembled WGS sequence"/>
</dbReference>
<evidence type="ECO:0000259" key="2">
    <source>
        <dbReference type="PROSITE" id="PS51736"/>
    </source>
</evidence>
<dbReference type="PANTHER" id="PTHR30461:SF23">
    <property type="entry name" value="DNA RECOMBINASE-RELATED"/>
    <property type="match status" value="1"/>
</dbReference>
<feature type="domain" description="Resolvase/invertase-type recombinase catalytic" evidence="2">
    <location>
        <begin position="34"/>
        <end position="186"/>
    </location>
</feature>
<name>C7HAH0_FAED2</name>
<dbReference type="InterPro" id="IPR006119">
    <property type="entry name" value="Resolv_N"/>
</dbReference>
<keyword evidence="1" id="KW-0175">Coiled coil</keyword>
<protein>
    <submittedName>
        <fullName evidence="4">Resolvase, N-terminal domain protein</fullName>
    </submittedName>
</protein>
<dbReference type="Pfam" id="PF07508">
    <property type="entry name" value="Recombinase"/>
    <property type="match status" value="1"/>
</dbReference>
<dbReference type="PATRIC" id="fig|411483.3.peg.2625"/>
<dbReference type="Pfam" id="PF13408">
    <property type="entry name" value="Zn_ribbon_recom"/>
    <property type="match status" value="1"/>
</dbReference>
<dbReference type="InterPro" id="IPR038109">
    <property type="entry name" value="DNA_bind_recomb_sf"/>
</dbReference>
<dbReference type="PANTHER" id="PTHR30461">
    <property type="entry name" value="DNA-INVERTASE FROM LAMBDOID PROPHAGE"/>
    <property type="match status" value="1"/>
</dbReference>
<dbReference type="AlphaFoldDB" id="C7HAH0"/>
<dbReference type="Pfam" id="PF00239">
    <property type="entry name" value="Resolvase"/>
    <property type="match status" value="1"/>
</dbReference>
<gene>
    <name evidence="4" type="ORF">FAEPRAA2165_03328</name>
</gene>
<dbReference type="PROSITE" id="PS51737">
    <property type="entry name" value="RECOMBINASE_DNA_BIND"/>
    <property type="match status" value="1"/>
</dbReference>
<dbReference type="Gene3D" id="3.40.50.1390">
    <property type="entry name" value="Resolvase, N-terminal catalytic domain"/>
    <property type="match status" value="1"/>
</dbReference>
<dbReference type="HOGENOM" id="CLU_010686_18_2_9"/>
<dbReference type="InterPro" id="IPR036162">
    <property type="entry name" value="Resolvase-like_N_sf"/>
</dbReference>
<dbReference type="Pfam" id="PF14287">
    <property type="entry name" value="DUF4368"/>
    <property type="match status" value="1"/>
</dbReference>
<feature type="coiled-coil region" evidence="1">
    <location>
        <begin position="472"/>
        <end position="503"/>
    </location>
</feature>
<dbReference type="GO" id="GO:0000150">
    <property type="term" value="F:DNA strand exchange activity"/>
    <property type="evidence" value="ECO:0007669"/>
    <property type="project" value="InterPro"/>
</dbReference>
<dbReference type="eggNOG" id="COG1961">
    <property type="taxonomic scope" value="Bacteria"/>
</dbReference>
<dbReference type="InterPro" id="IPR025827">
    <property type="entry name" value="Zn_ribbon_recom_dom"/>
</dbReference>
<evidence type="ECO:0000259" key="3">
    <source>
        <dbReference type="PROSITE" id="PS51737"/>
    </source>
</evidence>
<sequence>MIYLYQRVLYKRGLFLLEGGFLTVKQPYNTTIYNTALYLRLSRDDELQGESGSIQTQRMMLRQYAAEHGLTVVDEYIDDGWSGTNFERPSFQRMIDDIEDGKINCVVTKDLSRLGRNYILTGQYTEIYFPSKGVRYIAINDNVDTINGESELAPFLNILNEMHARQTSKKVKAAMHTRFANGAHYGAYAPLGYVKDPDKKGHLLIDPETRWIVEKIFDLAVHGRGAASITRILVEEKVPTPGWLNYERYGTFANIYAGAPAEKAYAWTIAQVKSILKEETYIGHSIHNKQSNISFKNKKKVRKPQEEWYRVENTHEAIISEEVFQKVQELIASRRRKRRNGTTQIFAGLIKCADCGWSLAYGENKQNKNPYGYYHCSKNGQGLRQCSMHYIRYDVLYAYVLARLQYWSMLAQKDEDKLLKRLLNASDRERNSAKKKQAAELKKAEKRKAEVDGLFAKMYEDWSAGRITEYNFNMLSEKYQNEQKELETKIRQLHETMEAAVQTAADAEKWIALMKQYVNPVELTAELLNTLIEKITVHEAVKGEDGSREQEVEIYYRFIGKID</sequence>
<dbReference type="SMART" id="SM00857">
    <property type="entry name" value="Resolvase"/>
    <property type="match status" value="1"/>
</dbReference>
<dbReference type="GO" id="GO:0003677">
    <property type="term" value="F:DNA binding"/>
    <property type="evidence" value="ECO:0007669"/>
    <property type="project" value="InterPro"/>
</dbReference>
<dbReference type="InterPro" id="IPR011109">
    <property type="entry name" value="DNA_bind_recombinase_dom"/>
</dbReference>
<reference evidence="4" key="1">
    <citation type="submission" date="2009-08" db="EMBL/GenBank/DDBJ databases">
        <authorList>
            <person name="Weinstock G."/>
            <person name="Sodergren E."/>
            <person name="Clifton S."/>
            <person name="Fulton L."/>
            <person name="Fulton B."/>
            <person name="Courtney L."/>
            <person name="Fronick C."/>
            <person name="Harrison M."/>
            <person name="Strong C."/>
            <person name="Farmer C."/>
            <person name="Delahaunty K."/>
            <person name="Markovic C."/>
            <person name="Hall O."/>
            <person name="Minx P."/>
            <person name="Tomlinson C."/>
            <person name="Mitreva M."/>
            <person name="Nelson J."/>
            <person name="Hou S."/>
            <person name="Wollam A."/>
            <person name="Pepin K.H."/>
            <person name="Johnson M."/>
            <person name="Bhonagiri V."/>
            <person name="Nash W.E."/>
            <person name="Warren W."/>
            <person name="Chinwalla A."/>
            <person name="Mardis E.R."/>
            <person name="Wilson R.K."/>
        </authorList>
    </citation>
    <scope>NUCLEOTIDE SEQUENCE [LARGE SCALE GENOMIC DNA]</scope>
    <source>
        <strain evidence="4">A2-165</strain>
    </source>
</reference>
<dbReference type="STRING" id="411483.FAEPRAA2165_03328"/>